<dbReference type="RefSeq" id="WP_076441516.1">
    <property type="nucleotide sequence ID" value="NZ_FTNI01000034.1"/>
</dbReference>
<dbReference type="OrthoDB" id="3400930at2"/>
<name>A0A1N7GZV4_9ACTN</name>
<dbReference type="Pfam" id="PF13344">
    <property type="entry name" value="Hydrolase_6"/>
    <property type="match status" value="1"/>
</dbReference>
<dbReference type="InterPro" id="IPR006357">
    <property type="entry name" value="HAD-SF_hydro_IIA"/>
</dbReference>
<evidence type="ECO:0000259" key="1">
    <source>
        <dbReference type="Pfam" id="PF18407"/>
    </source>
</evidence>
<dbReference type="Proteomes" id="UP000186096">
    <property type="component" value="Unassembled WGS sequence"/>
</dbReference>
<feature type="domain" description="GCN5-related N-acetyltransferase-like" evidence="1">
    <location>
        <begin position="280"/>
        <end position="333"/>
    </location>
</feature>
<sequence>MSETTGVLVDAYDTLLLDLDGVVYLGKHAVPQAPEALVKARDLGVRLAFVTNNASRTPGAIAQHLSHLGIPAAPQDVVTSAQAAARLVAEHVPAGSAVLVVGGMGLRMALREHGLRPVTTALDAPAAVVQGIADNLSYGLLCEGALAVRQGAWFVAANGDTTMPTGRGEQPGNGSMSRVIATAAGVEPVVAGKPEPPLHRESMIRTRAERPLIVGDRLDTDIEGATRAGVDSLLVLTGVATPLDVLTAAPHHRPTHIAADLSGLHAPVVPVVRGSGGWTCGGWTAVWQDGELTLTGEGDPVEGLRAASAATWDAVGDGQADEGAVKAALAALGR</sequence>
<dbReference type="STRING" id="58117.SAMN05421833_13491"/>
<reference evidence="3" key="1">
    <citation type="submission" date="2017-01" db="EMBL/GenBank/DDBJ databases">
        <authorList>
            <person name="Varghese N."/>
            <person name="Submissions S."/>
        </authorList>
    </citation>
    <scope>NUCLEOTIDE SEQUENCE [LARGE SCALE GENOMIC DNA]</scope>
    <source>
        <strain evidence="3">ATCC 12950</strain>
    </source>
</reference>
<dbReference type="NCBIfam" id="TIGR01460">
    <property type="entry name" value="HAD-SF-IIA"/>
    <property type="match status" value="1"/>
</dbReference>
<dbReference type="InterPro" id="IPR023214">
    <property type="entry name" value="HAD_sf"/>
</dbReference>
<proteinExistence type="predicted"/>
<accession>A0A1N7GZV4</accession>
<keyword evidence="3" id="KW-1185">Reference proteome</keyword>
<organism evidence="2 3">
    <name type="scientific">Microbispora rosea</name>
    <dbReference type="NCBI Taxonomy" id="58117"/>
    <lineage>
        <taxon>Bacteria</taxon>
        <taxon>Bacillati</taxon>
        <taxon>Actinomycetota</taxon>
        <taxon>Actinomycetes</taxon>
        <taxon>Streptosporangiales</taxon>
        <taxon>Streptosporangiaceae</taxon>
        <taxon>Microbispora</taxon>
    </lineage>
</organism>
<gene>
    <name evidence="2" type="ORF">SAMN05421833_13491</name>
</gene>
<dbReference type="PANTHER" id="PTHR19288">
    <property type="entry name" value="4-NITROPHENYLPHOSPHATASE-RELATED"/>
    <property type="match status" value="1"/>
</dbReference>
<evidence type="ECO:0000313" key="3">
    <source>
        <dbReference type="Proteomes" id="UP000186096"/>
    </source>
</evidence>
<dbReference type="GO" id="GO:0016791">
    <property type="term" value="F:phosphatase activity"/>
    <property type="evidence" value="ECO:0007669"/>
    <property type="project" value="TreeGrafter"/>
</dbReference>
<dbReference type="Pfam" id="PF18407">
    <property type="entry name" value="GNAT_like"/>
    <property type="match status" value="1"/>
</dbReference>
<dbReference type="PANTHER" id="PTHR19288:SF95">
    <property type="entry name" value="D-GLYCEROL 3-PHOSPHATE PHOSPHATASE"/>
    <property type="match status" value="1"/>
</dbReference>
<dbReference type="Pfam" id="PF13242">
    <property type="entry name" value="Hydrolase_like"/>
    <property type="match status" value="1"/>
</dbReference>
<dbReference type="InterPro" id="IPR041065">
    <property type="entry name" value="GNAT-like"/>
</dbReference>
<dbReference type="EMBL" id="FTNI01000034">
    <property type="protein sequence ID" value="SIS18040.1"/>
    <property type="molecule type" value="Genomic_DNA"/>
</dbReference>
<evidence type="ECO:0000313" key="2">
    <source>
        <dbReference type="EMBL" id="SIS18040.1"/>
    </source>
</evidence>
<dbReference type="InterPro" id="IPR036412">
    <property type="entry name" value="HAD-like_sf"/>
</dbReference>
<dbReference type="SUPFAM" id="SSF56784">
    <property type="entry name" value="HAD-like"/>
    <property type="match status" value="1"/>
</dbReference>
<dbReference type="Gene3D" id="3.40.50.1000">
    <property type="entry name" value="HAD superfamily/HAD-like"/>
    <property type="match status" value="2"/>
</dbReference>
<protein>
    <submittedName>
        <fullName evidence="2">Haloacid Dehalogenase Superfamily Class (Subfamily) IIA</fullName>
    </submittedName>
</protein>
<dbReference type="GO" id="GO:0005737">
    <property type="term" value="C:cytoplasm"/>
    <property type="evidence" value="ECO:0007669"/>
    <property type="project" value="TreeGrafter"/>
</dbReference>
<dbReference type="AlphaFoldDB" id="A0A1N7GZV4"/>